<accession>A0ABR6RFR8</accession>
<gene>
    <name evidence="1" type="ORF">HNP33_002047</name>
</gene>
<dbReference type="RefSeq" id="WP_184707983.1">
    <property type="nucleotide sequence ID" value="NZ_JACHKZ010000010.1"/>
</dbReference>
<comment type="caution">
    <text evidence="1">The sequence shown here is derived from an EMBL/GenBank/DDBJ whole genome shotgun (WGS) entry which is preliminary data.</text>
</comment>
<sequence>MTIIYTHAHGRSALKRSAGYSVRPLASKRKQVVVIDSPTKGNAVRTFQKISNPANARLFSARAALEDFADLEI</sequence>
<dbReference type="Proteomes" id="UP000562492">
    <property type="component" value="Unassembled WGS sequence"/>
</dbReference>
<dbReference type="EMBL" id="JACHKZ010000010">
    <property type="protein sequence ID" value="MBB6577979.1"/>
    <property type="molecule type" value="Genomic_DNA"/>
</dbReference>
<keyword evidence="2" id="KW-1185">Reference proteome</keyword>
<protein>
    <submittedName>
        <fullName evidence="1">Uncharacterized protein</fullName>
    </submittedName>
</protein>
<organism evidence="1 2">
    <name type="scientific">Comamonas odontotermitis</name>
    <dbReference type="NCBI Taxonomy" id="379895"/>
    <lineage>
        <taxon>Bacteria</taxon>
        <taxon>Pseudomonadati</taxon>
        <taxon>Pseudomonadota</taxon>
        <taxon>Betaproteobacteria</taxon>
        <taxon>Burkholderiales</taxon>
        <taxon>Comamonadaceae</taxon>
        <taxon>Comamonas</taxon>
    </lineage>
</organism>
<reference evidence="1 2" key="1">
    <citation type="submission" date="2020-08" db="EMBL/GenBank/DDBJ databases">
        <title>Functional genomics of gut bacteria from endangered species of beetles.</title>
        <authorList>
            <person name="Carlos-Shanley C."/>
        </authorList>
    </citation>
    <scope>NUCLEOTIDE SEQUENCE [LARGE SCALE GENOMIC DNA]</scope>
    <source>
        <strain evidence="1 2">S00124</strain>
    </source>
</reference>
<proteinExistence type="predicted"/>
<evidence type="ECO:0000313" key="2">
    <source>
        <dbReference type="Proteomes" id="UP000562492"/>
    </source>
</evidence>
<evidence type="ECO:0000313" key="1">
    <source>
        <dbReference type="EMBL" id="MBB6577979.1"/>
    </source>
</evidence>
<name>A0ABR6RFR8_9BURK</name>